<dbReference type="InterPro" id="IPR007627">
    <property type="entry name" value="RNA_pol_sigma70_r2"/>
</dbReference>
<dbReference type="InterPro" id="IPR013325">
    <property type="entry name" value="RNA_pol_sigma_r2"/>
</dbReference>
<keyword evidence="3" id="KW-0731">Sigma factor</keyword>
<dbReference type="InterPro" id="IPR039425">
    <property type="entry name" value="RNA_pol_sigma-70-like"/>
</dbReference>
<evidence type="ECO:0000256" key="2">
    <source>
        <dbReference type="ARBA" id="ARBA00023015"/>
    </source>
</evidence>
<sequence length="217" mass="25005">MAKCLSKSLFKNWSIAETNYINPNLPGVDKCLLDEDMQTEQDLIAKIKSGDIKAFDEFYRRNWRLLYHMAYQATRSSADAKDLVQTVFINFWGIRETLSVERYHASYLTIAIKNAIANFFKKDASRRKTLEQVLTEIGKKPTPENPVEDRLIAKQTAITLDQHIHLLPEKMQQVFILSRQQYLSVNEISALLNISPQTVKNQLTNALKILRTKMEAA</sequence>
<feature type="domain" description="RNA polymerase sigma-70 region 2" evidence="5">
    <location>
        <begin position="58"/>
        <end position="124"/>
    </location>
</feature>
<dbReference type="GO" id="GO:0016987">
    <property type="term" value="F:sigma factor activity"/>
    <property type="evidence" value="ECO:0007669"/>
    <property type="project" value="UniProtKB-KW"/>
</dbReference>
<dbReference type="InterPro" id="IPR036388">
    <property type="entry name" value="WH-like_DNA-bd_sf"/>
</dbReference>
<dbReference type="InterPro" id="IPR014284">
    <property type="entry name" value="RNA_pol_sigma-70_dom"/>
</dbReference>
<comment type="caution">
    <text evidence="7">The sequence shown here is derived from an EMBL/GenBank/DDBJ whole genome shotgun (WGS) entry which is preliminary data.</text>
</comment>
<dbReference type="Gene3D" id="1.10.10.10">
    <property type="entry name" value="Winged helix-like DNA-binding domain superfamily/Winged helix DNA-binding domain"/>
    <property type="match status" value="1"/>
</dbReference>
<proteinExistence type="inferred from homology"/>
<dbReference type="InterPro" id="IPR013249">
    <property type="entry name" value="RNA_pol_sigma70_r4_t2"/>
</dbReference>
<dbReference type="SUPFAM" id="SSF88946">
    <property type="entry name" value="Sigma2 domain of RNA polymerase sigma factors"/>
    <property type="match status" value="1"/>
</dbReference>
<keyword evidence="4" id="KW-0804">Transcription</keyword>
<dbReference type="GO" id="GO:0003677">
    <property type="term" value="F:DNA binding"/>
    <property type="evidence" value="ECO:0007669"/>
    <property type="project" value="InterPro"/>
</dbReference>
<dbReference type="PANTHER" id="PTHR43133:SF46">
    <property type="entry name" value="RNA POLYMERASE SIGMA-70 FACTOR ECF SUBFAMILY"/>
    <property type="match status" value="1"/>
</dbReference>
<name>A0A2T5JGJ3_9SPHI</name>
<reference evidence="7 8" key="1">
    <citation type="submission" date="2018-04" db="EMBL/GenBank/DDBJ databases">
        <title>Genomic Encyclopedia of Archaeal and Bacterial Type Strains, Phase II (KMG-II): from individual species to whole genera.</title>
        <authorList>
            <person name="Goeker M."/>
        </authorList>
    </citation>
    <scope>NUCLEOTIDE SEQUENCE [LARGE SCALE GENOMIC DNA]</scope>
    <source>
        <strain evidence="7 8">DSM 26809</strain>
    </source>
</reference>
<evidence type="ECO:0000256" key="1">
    <source>
        <dbReference type="ARBA" id="ARBA00010641"/>
    </source>
</evidence>
<dbReference type="NCBIfam" id="TIGR02937">
    <property type="entry name" value="sigma70-ECF"/>
    <property type="match status" value="1"/>
</dbReference>
<dbReference type="PANTHER" id="PTHR43133">
    <property type="entry name" value="RNA POLYMERASE ECF-TYPE SIGMA FACTO"/>
    <property type="match status" value="1"/>
</dbReference>
<accession>A0A2T5JGJ3</accession>
<dbReference type="GO" id="GO:0006352">
    <property type="term" value="P:DNA-templated transcription initiation"/>
    <property type="evidence" value="ECO:0007669"/>
    <property type="project" value="InterPro"/>
</dbReference>
<evidence type="ECO:0000259" key="5">
    <source>
        <dbReference type="Pfam" id="PF04542"/>
    </source>
</evidence>
<evidence type="ECO:0000256" key="3">
    <source>
        <dbReference type="ARBA" id="ARBA00023082"/>
    </source>
</evidence>
<gene>
    <name evidence="7" type="ORF">C8P68_101796</name>
</gene>
<dbReference type="AlphaFoldDB" id="A0A2T5JGJ3"/>
<keyword evidence="8" id="KW-1185">Reference proteome</keyword>
<protein>
    <submittedName>
        <fullName evidence="7">RNA polymerase sigma-70 factor (ECF subfamily)</fullName>
    </submittedName>
</protein>
<dbReference type="Pfam" id="PF08281">
    <property type="entry name" value="Sigma70_r4_2"/>
    <property type="match status" value="1"/>
</dbReference>
<dbReference type="SUPFAM" id="SSF88659">
    <property type="entry name" value="Sigma3 and sigma4 domains of RNA polymerase sigma factors"/>
    <property type="match status" value="1"/>
</dbReference>
<evidence type="ECO:0000313" key="7">
    <source>
        <dbReference type="EMBL" id="PTR01562.1"/>
    </source>
</evidence>
<comment type="similarity">
    <text evidence="1">Belongs to the sigma-70 factor family. ECF subfamily.</text>
</comment>
<dbReference type="Pfam" id="PF04542">
    <property type="entry name" value="Sigma70_r2"/>
    <property type="match status" value="1"/>
</dbReference>
<dbReference type="InterPro" id="IPR013324">
    <property type="entry name" value="RNA_pol_sigma_r3/r4-like"/>
</dbReference>
<evidence type="ECO:0000256" key="4">
    <source>
        <dbReference type="ARBA" id="ARBA00023163"/>
    </source>
</evidence>
<feature type="domain" description="RNA polymerase sigma factor 70 region 4 type 2" evidence="6">
    <location>
        <begin position="164"/>
        <end position="209"/>
    </location>
</feature>
<evidence type="ECO:0000313" key="8">
    <source>
        <dbReference type="Proteomes" id="UP000244168"/>
    </source>
</evidence>
<dbReference type="Proteomes" id="UP000244168">
    <property type="component" value="Unassembled WGS sequence"/>
</dbReference>
<keyword evidence="2" id="KW-0805">Transcription regulation</keyword>
<evidence type="ECO:0000259" key="6">
    <source>
        <dbReference type="Pfam" id="PF08281"/>
    </source>
</evidence>
<organism evidence="7 8">
    <name type="scientific">Mucilaginibacter yixingensis</name>
    <dbReference type="NCBI Taxonomy" id="1295612"/>
    <lineage>
        <taxon>Bacteria</taxon>
        <taxon>Pseudomonadati</taxon>
        <taxon>Bacteroidota</taxon>
        <taxon>Sphingobacteriia</taxon>
        <taxon>Sphingobacteriales</taxon>
        <taxon>Sphingobacteriaceae</taxon>
        <taxon>Mucilaginibacter</taxon>
    </lineage>
</organism>
<dbReference type="EMBL" id="QAOQ01000001">
    <property type="protein sequence ID" value="PTR01562.1"/>
    <property type="molecule type" value="Genomic_DNA"/>
</dbReference>
<dbReference type="Gene3D" id="1.10.1740.10">
    <property type="match status" value="1"/>
</dbReference>